<gene>
    <name evidence="2" type="ORF">C0Z18_01955</name>
</gene>
<comment type="caution">
    <text evidence="2">The sequence shown here is derived from an EMBL/GenBank/DDBJ whole genome shotgun (WGS) entry which is preliminary data.</text>
</comment>
<accession>A0A2N7W3F9</accession>
<sequence length="134" mass="14183">MSYWRRLFLVVLLILSLPVQSYAAVSMKCKAELSDAWQNAAAALYAGHEAPEHHHDMGMMTAALGEHHHEGGHAAHPHACSTCASCCFGAALPAGPVVAVPVDNSLVAIRIPPSAGVVSFLTGGIERPPRHFLV</sequence>
<name>A0A2N7W3F9_9BURK</name>
<evidence type="ECO:0000313" key="2">
    <source>
        <dbReference type="EMBL" id="PMS23939.1"/>
    </source>
</evidence>
<dbReference type="OrthoDB" id="9034683at2"/>
<evidence type="ECO:0008006" key="4">
    <source>
        <dbReference type="Google" id="ProtNLM"/>
    </source>
</evidence>
<dbReference type="AlphaFoldDB" id="A0A2N7W3F9"/>
<dbReference type="Proteomes" id="UP000235616">
    <property type="component" value="Unassembled WGS sequence"/>
</dbReference>
<feature type="signal peptide" evidence="1">
    <location>
        <begin position="1"/>
        <end position="23"/>
    </location>
</feature>
<proteinExistence type="predicted"/>
<keyword evidence="3" id="KW-1185">Reference proteome</keyword>
<organism evidence="2 3">
    <name type="scientific">Trinickia dabaoshanensis</name>
    <dbReference type="NCBI Taxonomy" id="564714"/>
    <lineage>
        <taxon>Bacteria</taxon>
        <taxon>Pseudomonadati</taxon>
        <taxon>Pseudomonadota</taxon>
        <taxon>Betaproteobacteria</taxon>
        <taxon>Burkholderiales</taxon>
        <taxon>Burkholderiaceae</taxon>
        <taxon>Trinickia</taxon>
    </lineage>
</organism>
<protein>
    <recommendedName>
        <fullName evidence="4">DUF2946 domain-containing protein</fullName>
    </recommendedName>
</protein>
<reference evidence="2 3" key="1">
    <citation type="submission" date="2018-01" db="EMBL/GenBank/DDBJ databases">
        <title>Whole genome analyses suggest that Burkholderia sensu lato contains two further novel genera in the rhizoxinica-symbiotica group Mycetohabitans gen. nov., and Trinickia gen. nov.: implications for the evolution of diazotrophy and nodulation in the Burkholderiaceae.</title>
        <authorList>
            <person name="Estrada-de los Santos P."/>
            <person name="Palmer M."/>
            <person name="Chavez-Ramirez B."/>
            <person name="Beukes C."/>
            <person name="Steenkamp E.T."/>
            <person name="Hirsch A.M."/>
            <person name="Manyaka P."/>
            <person name="Maluk M."/>
            <person name="Lafos M."/>
            <person name="Crook M."/>
            <person name="Gross E."/>
            <person name="Simon M.F."/>
            <person name="Bueno dos Reis Junior F."/>
            <person name="Poole P.S."/>
            <person name="Venter S.N."/>
            <person name="James E.K."/>
        </authorList>
    </citation>
    <scope>NUCLEOTIDE SEQUENCE [LARGE SCALE GENOMIC DNA]</scope>
    <source>
        <strain evidence="2 3">GIMN1.004</strain>
    </source>
</reference>
<evidence type="ECO:0000256" key="1">
    <source>
        <dbReference type="SAM" id="SignalP"/>
    </source>
</evidence>
<evidence type="ECO:0000313" key="3">
    <source>
        <dbReference type="Proteomes" id="UP000235616"/>
    </source>
</evidence>
<dbReference type="EMBL" id="PNYA01000001">
    <property type="protein sequence ID" value="PMS23939.1"/>
    <property type="molecule type" value="Genomic_DNA"/>
</dbReference>
<feature type="chain" id="PRO_5014925168" description="DUF2946 domain-containing protein" evidence="1">
    <location>
        <begin position="24"/>
        <end position="134"/>
    </location>
</feature>
<keyword evidence="1" id="KW-0732">Signal</keyword>